<protein>
    <submittedName>
        <fullName evidence="7">Glutathionylspermidine synthase</fullName>
    </submittedName>
</protein>
<dbReference type="GO" id="GO:0046872">
    <property type="term" value="F:metal ion binding"/>
    <property type="evidence" value="ECO:0007669"/>
    <property type="project" value="UniProtKB-KW"/>
</dbReference>
<evidence type="ECO:0000313" key="7">
    <source>
        <dbReference type="EMBL" id="ANX13006.1"/>
    </source>
</evidence>
<name>A0A1B1Z6L7_9BACL</name>
<dbReference type="GO" id="GO:0005524">
    <property type="term" value="F:ATP binding"/>
    <property type="evidence" value="ECO:0007669"/>
    <property type="project" value="UniProtKB-KW"/>
</dbReference>
<dbReference type="STRING" id="255247.ABE41_013420"/>
<keyword evidence="4" id="KW-0067">ATP-binding</keyword>
<dbReference type="AlphaFoldDB" id="A0A1B1Z6L7"/>
<keyword evidence="2" id="KW-0479">Metal-binding</keyword>
<dbReference type="GO" id="GO:0016874">
    <property type="term" value="F:ligase activity"/>
    <property type="evidence" value="ECO:0007669"/>
    <property type="project" value="UniProtKB-KW"/>
</dbReference>
<evidence type="ECO:0000256" key="3">
    <source>
        <dbReference type="ARBA" id="ARBA00022741"/>
    </source>
</evidence>
<dbReference type="Proteomes" id="UP000077412">
    <property type="component" value="Chromosome"/>
</dbReference>
<evidence type="ECO:0000256" key="2">
    <source>
        <dbReference type="ARBA" id="ARBA00022723"/>
    </source>
</evidence>
<dbReference type="SUPFAM" id="SSF56059">
    <property type="entry name" value="Glutathione synthetase ATP-binding domain-like"/>
    <property type="match status" value="1"/>
</dbReference>
<proteinExistence type="predicted"/>
<dbReference type="KEGG" id="far:ABE41_013420"/>
<reference evidence="7 8" key="1">
    <citation type="submission" date="2016-08" db="EMBL/GenBank/DDBJ databases">
        <title>Complete genome sequence of Fictibacillus arsenicus G25-54, a strain with toxicity to nematodes and a potential arsenic-resistance activity.</title>
        <authorList>
            <person name="Zheng Z."/>
        </authorList>
    </citation>
    <scope>NUCLEOTIDE SEQUENCE [LARGE SCALE GENOMIC DNA]</scope>
    <source>
        <strain evidence="7 8">G25-54</strain>
    </source>
</reference>
<evidence type="ECO:0000256" key="1">
    <source>
        <dbReference type="ARBA" id="ARBA00022598"/>
    </source>
</evidence>
<evidence type="ECO:0000313" key="8">
    <source>
        <dbReference type="Proteomes" id="UP000077412"/>
    </source>
</evidence>
<organism evidence="7 8">
    <name type="scientific">Fictibacillus arsenicus</name>
    <dbReference type="NCBI Taxonomy" id="255247"/>
    <lineage>
        <taxon>Bacteria</taxon>
        <taxon>Bacillati</taxon>
        <taxon>Bacillota</taxon>
        <taxon>Bacilli</taxon>
        <taxon>Bacillales</taxon>
        <taxon>Fictibacillaceae</taxon>
        <taxon>Fictibacillus</taxon>
    </lineage>
</organism>
<evidence type="ECO:0000256" key="5">
    <source>
        <dbReference type="ARBA" id="ARBA00022842"/>
    </source>
</evidence>
<keyword evidence="1" id="KW-0436">Ligase</keyword>
<keyword evidence="8" id="KW-1185">Reference proteome</keyword>
<sequence>MGYIDERKNFYEKIPEFWADMYGQEYALFKPLFIEKEEADSVEEFGYKVSQILFKTAALLQSQSLDDDILSLLGFPDSLFPFLRFLTPLPKTVIGRIDSIETLDGHKVMEFNSDTPTFIYECFKVNGLISGHFGGDDPNAGSEKELKRAVRSAILTSYRELITSHSPNIVFTSHDDNIEDKETVLYLKKLCGFPSQYIPLDQLIIRKNEGLYDTEGKKIDVLYRQTFPIELLIQDKDIATDEEIGLQLTDLVIKKKLAIVNPPSAFLLQSKAVLAVIWGMHEERASYFTEEEHEWIGQYFLPTYLEPDLFLKNKEMFVQKPVFGREGDTVRIYDEKGMLLDQDKHTTYEHYVSVYQKYVPLPKMKFESQKGTIEGHRMTGTFVINGKPSAFGYRVGNRITDNLSYFLPSCIK</sequence>
<accession>A0A1B1Z6L7</accession>
<evidence type="ECO:0000259" key="6">
    <source>
        <dbReference type="Pfam" id="PF03738"/>
    </source>
</evidence>
<feature type="domain" description="Glutathionylspermidine synthase pre-ATP-grasp-like" evidence="6">
    <location>
        <begin position="19"/>
        <end position="411"/>
    </location>
</feature>
<dbReference type="RefSeq" id="WP_066291208.1">
    <property type="nucleotide sequence ID" value="NZ_CP016761.1"/>
</dbReference>
<dbReference type="EMBL" id="CP016761">
    <property type="protein sequence ID" value="ANX13006.1"/>
    <property type="molecule type" value="Genomic_DNA"/>
</dbReference>
<keyword evidence="3" id="KW-0547">Nucleotide-binding</keyword>
<keyword evidence="5" id="KW-0460">Magnesium</keyword>
<dbReference type="SUPFAM" id="SSF52440">
    <property type="entry name" value="PreATP-grasp domain"/>
    <property type="match status" value="1"/>
</dbReference>
<dbReference type="Gene3D" id="3.30.1490.330">
    <property type="match status" value="1"/>
</dbReference>
<dbReference type="Pfam" id="PF03738">
    <property type="entry name" value="GSP_synth"/>
    <property type="match status" value="1"/>
</dbReference>
<dbReference type="OrthoDB" id="9765517at2"/>
<evidence type="ECO:0000256" key="4">
    <source>
        <dbReference type="ARBA" id="ARBA00022840"/>
    </source>
</evidence>
<dbReference type="InterPro" id="IPR005494">
    <property type="entry name" value="GSPS_pre-ATP-grasp-like_dom"/>
</dbReference>
<dbReference type="InterPro" id="IPR016185">
    <property type="entry name" value="PreATP-grasp_dom_sf"/>
</dbReference>
<gene>
    <name evidence="7" type="ORF">ABE41_013420</name>
</gene>